<sequence length="66" mass="7637">MYRLKLISNTFGIDDKSPIYPTVESARNAAQVMLRLYRGKVKVEIYQVIDLRTHQKRVIESIGSPE</sequence>
<proteinExistence type="predicted"/>
<dbReference type="AlphaFoldDB" id="A0A4R7B3D3"/>
<evidence type="ECO:0000313" key="1">
    <source>
        <dbReference type="EMBL" id="TDR76684.1"/>
    </source>
</evidence>
<gene>
    <name evidence="1" type="ORF">DFP86_110110</name>
</gene>
<protein>
    <submittedName>
        <fullName evidence="1">Uncharacterized protein</fullName>
    </submittedName>
</protein>
<organism evidence="1 2">
    <name type="scientific">Paludibacterium purpuratum</name>
    <dbReference type="NCBI Taxonomy" id="1144873"/>
    <lineage>
        <taxon>Bacteria</taxon>
        <taxon>Pseudomonadati</taxon>
        <taxon>Pseudomonadota</taxon>
        <taxon>Betaproteobacteria</taxon>
        <taxon>Neisseriales</taxon>
        <taxon>Chromobacteriaceae</taxon>
        <taxon>Paludibacterium</taxon>
    </lineage>
</organism>
<accession>A0A4R7B3D3</accession>
<comment type="caution">
    <text evidence="1">The sequence shown here is derived from an EMBL/GenBank/DDBJ whole genome shotgun (WGS) entry which is preliminary data.</text>
</comment>
<reference evidence="1 2" key="1">
    <citation type="submission" date="2019-03" db="EMBL/GenBank/DDBJ databases">
        <title>Genomic Encyclopedia of Type Strains, Phase III (KMG-III): the genomes of soil and plant-associated and newly described type strains.</title>
        <authorList>
            <person name="Whitman W."/>
        </authorList>
    </citation>
    <scope>NUCLEOTIDE SEQUENCE [LARGE SCALE GENOMIC DNA]</scope>
    <source>
        <strain evidence="1 2">CECT 8976</strain>
    </source>
</reference>
<dbReference type="EMBL" id="SNZP01000010">
    <property type="protein sequence ID" value="TDR76684.1"/>
    <property type="molecule type" value="Genomic_DNA"/>
</dbReference>
<dbReference type="Proteomes" id="UP000295611">
    <property type="component" value="Unassembled WGS sequence"/>
</dbReference>
<evidence type="ECO:0000313" key="2">
    <source>
        <dbReference type="Proteomes" id="UP000295611"/>
    </source>
</evidence>
<keyword evidence="2" id="KW-1185">Reference proteome</keyword>
<name>A0A4R7B3D3_9NEIS</name>